<feature type="region of interest" description="Disordered" evidence="1">
    <location>
        <begin position="1"/>
        <end position="27"/>
    </location>
</feature>
<keyword evidence="3" id="KW-1185">Reference proteome</keyword>
<evidence type="ECO:0000313" key="2">
    <source>
        <dbReference type="EMBL" id="EEF21916.1"/>
    </source>
</evidence>
<protein>
    <submittedName>
        <fullName evidence="2">Uncharacterized protein</fullName>
    </submittedName>
</protein>
<organism evidence="2 3">
    <name type="scientific">Ricinus communis</name>
    <name type="common">Castor bean</name>
    <dbReference type="NCBI Taxonomy" id="3988"/>
    <lineage>
        <taxon>Eukaryota</taxon>
        <taxon>Viridiplantae</taxon>
        <taxon>Streptophyta</taxon>
        <taxon>Embryophyta</taxon>
        <taxon>Tracheophyta</taxon>
        <taxon>Spermatophyta</taxon>
        <taxon>Magnoliopsida</taxon>
        <taxon>eudicotyledons</taxon>
        <taxon>Gunneridae</taxon>
        <taxon>Pentapetalae</taxon>
        <taxon>rosids</taxon>
        <taxon>fabids</taxon>
        <taxon>Malpighiales</taxon>
        <taxon>Euphorbiaceae</taxon>
        <taxon>Acalyphoideae</taxon>
        <taxon>Acalypheae</taxon>
        <taxon>Ricinus</taxon>
    </lineage>
</organism>
<proteinExistence type="predicted"/>
<sequence>HDDQREQRQRQPDHQRGRQVRDQLRPPGRVVHAQLQAQAGQVEQALGQVEAAAPRQAGARQPRAVALDERHLEAARLVLGDGLLQQRPQAHGGDDVGGGFAGAHARQAQVGDLQSVAARARHEVRAGEQRRALTQRGDAGELGLQLQLVA</sequence>
<evidence type="ECO:0000313" key="3">
    <source>
        <dbReference type="Proteomes" id="UP000008311"/>
    </source>
</evidence>
<dbReference type="EMBL" id="EQ998665">
    <property type="protein sequence ID" value="EEF21916.1"/>
    <property type="molecule type" value="Genomic_DNA"/>
</dbReference>
<evidence type="ECO:0000256" key="1">
    <source>
        <dbReference type="SAM" id="MobiDB-lite"/>
    </source>
</evidence>
<feature type="non-terminal residue" evidence="2">
    <location>
        <position position="1"/>
    </location>
</feature>
<dbReference type="Proteomes" id="UP000008311">
    <property type="component" value="Unassembled WGS sequence"/>
</dbReference>
<dbReference type="InParanoid" id="B9TQE8"/>
<accession>B9TQE8</accession>
<name>B9TQE8_RICCO</name>
<gene>
    <name evidence="2" type="ORF">RCOM_2048130</name>
</gene>
<reference evidence="3" key="1">
    <citation type="journal article" date="2010" name="Nat. Biotechnol.">
        <title>Draft genome sequence of the oilseed species Ricinus communis.</title>
        <authorList>
            <person name="Chan A.P."/>
            <person name="Crabtree J."/>
            <person name="Zhao Q."/>
            <person name="Lorenzi H."/>
            <person name="Orvis J."/>
            <person name="Puiu D."/>
            <person name="Melake-Berhan A."/>
            <person name="Jones K.M."/>
            <person name="Redman J."/>
            <person name="Chen G."/>
            <person name="Cahoon E.B."/>
            <person name="Gedil M."/>
            <person name="Stanke M."/>
            <person name="Haas B.J."/>
            <person name="Wortman J.R."/>
            <person name="Fraser-Liggett C.M."/>
            <person name="Ravel J."/>
            <person name="Rabinowicz P.D."/>
        </authorList>
    </citation>
    <scope>NUCLEOTIDE SEQUENCE [LARGE SCALE GENOMIC DNA]</scope>
    <source>
        <strain evidence="3">cv. Hale</strain>
    </source>
</reference>
<dbReference type="AlphaFoldDB" id="B9TQE8"/>
<feature type="compositionally biased region" description="Basic and acidic residues" evidence="1">
    <location>
        <begin position="1"/>
        <end position="24"/>
    </location>
</feature>